<evidence type="ECO:0000256" key="1">
    <source>
        <dbReference type="ARBA" id="ARBA00004141"/>
    </source>
</evidence>
<evidence type="ECO:0000256" key="6">
    <source>
        <dbReference type="SAM" id="Phobius"/>
    </source>
</evidence>
<dbReference type="STRING" id="1160509.A0A3N4I5C0"/>
<protein>
    <submittedName>
        <fullName evidence="7">Amino acid transporter</fullName>
    </submittedName>
</protein>
<accession>A0A3N4I5C0</accession>
<comment type="subcellular location">
    <subcellularLocation>
        <location evidence="1">Membrane</location>
        <topology evidence="1">Multi-pass membrane protein</topology>
    </subcellularLocation>
</comment>
<keyword evidence="2 6" id="KW-0812">Transmembrane</keyword>
<dbReference type="Pfam" id="PF13520">
    <property type="entry name" value="AA_permease_2"/>
    <property type="match status" value="1"/>
</dbReference>
<feature type="transmembrane region" description="Helical" evidence="6">
    <location>
        <begin position="467"/>
        <end position="490"/>
    </location>
</feature>
<feature type="compositionally biased region" description="Basic and acidic residues" evidence="5">
    <location>
        <begin position="70"/>
        <end position="79"/>
    </location>
</feature>
<dbReference type="EMBL" id="ML119686">
    <property type="protein sequence ID" value="RPA80657.1"/>
    <property type="molecule type" value="Genomic_DNA"/>
</dbReference>
<keyword evidence="3 6" id="KW-1133">Transmembrane helix</keyword>
<dbReference type="PANTHER" id="PTHR11785:SF382">
    <property type="entry name" value="LOW-AFFINITY METHIONINE PERMEASE"/>
    <property type="match status" value="1"/>
</dbReference>
<reference evidence="7 8" key="1">
    <citation type="journal article" date="2018" name="Nat. Ecol. Evol.">
        <title>Pezizomycetes genomes reveal the molecular basis of ectomycorrhizal truffle lifestyle.</title>
        <authorList>
            <person name="Murat C."/>
            <person name="Payen T."/>
            <person name="Noel B."/>
            <person name="Kuo A."/>
            <person name="Morin E."/>
            <person name="Chen J."/>
            <person name="Kohler A."/>
            <person name="Krizsan K."/>
            <person name="Balestrini R."/>
            <person name="Da Silva C."/>
            <person name="Montanini B."/>
            <person name="Hainaut M."/>
            <person name="Levati E."/>
            <person name="Barry K.W."/>
            <person name="Belfiori B."/>
            <person name="Cichocki N."/>
            <person name="Clum A."/>
            <person name="Dockter R.B."/>
            <person name="Fauchery L."/>
            <person name="Guy J."/>
            <person name="Iotti M."/>
            <person name="Le Tacon F."/>
            <person name="Lindquist E.A."/>
            <person name="Lipzen A."/>
            <person name="Malagnac F."/>
            <person name="Mello A."/>
            <person name="Molinier V."/>
            <person name="Miyauchi S."/>
            <person name="Poulain J."/>
            <person name="Riccioni C."/>
            <person name="Rubini A."/>
            <person name="Sitrit Y."/>
            <person name="Splivallo R."/>
            <person name="Traeger S."/>
            <person name="Wang M."/>
            <person name="Zifcakova L."/>
            <person name="Wipf D."/>
            <person name="Zambonelli A."/>
            <person name="Paolocci F."/>
            <person name="Nowrousian M."/>
            <person name="Ottonello S."/>
            <person name="Baldrian P."/>
            <person name="Spatafora J.W."/>
            <person name="Henrissat B."/>
            <person name="Nagy L.G."/>
            <person name="Aury J.M."/>
            <person name="Wincker P."/>
            <person name="Grigoriev I.V."/>
            <person name="Bonfante P."/>
            <person name="Martin F.M."/>
        </authorList>
    </citation>
    <scope>NUCLEOTIDE SEQUENCE [LARGE SCALE GENOMIC DNA]</scope>
    <source>
        <strain evidence="7 8">RN42</strain>
    </source>
</reference>
<feature type="transmembrane region" description="Helical" evidence="6">
    <location>
        <begin position="210"/>
        <end position="228"/>
    </location>
</feature>
<feature type="transmembrane region" description="Helical" evidence="6">
    <location>
        <begin position="433"/>
        <end position="455"/>
    </location>
</feature>
<feature type="transmembrane region" description="Helical" evidence="6">
    <location>
        <begin position="540"/>
        <end position="560"/>
    </location>
</feature>
<feature type="region of interest" description="Disordered" evidence="5">
    <location>
        <begin position="51"/>
        <end position="84"/>
    </location>
</feature>
<evidence type="ECO:0000256" key="4">
    <source>
        <dbReference type="ARBA" id="ARBA00023136"/>
    </source>
</evidence>
<keyword evidence="4 6" id="KW-0472">Membrane</keyword>
<gene>
    <name evidence="7" type="ORF">BJ508DRAFT_415319</name>
</gene>
<dbReference type="PANTHER" id="PTHR11785">
    <property type="entry name" value="AMINO ACID TRANSPORTER"/>
    <property type="match status" value="1"/>
</dbReference>
<feature type="transmembrane region" description="Helical" evidence="6">
    <location>
        <begin position="392"/>
        <end position="412"/>
    </location>
</feature>
<dbReference type="Proteomes" id="UP000275078">
    <property type="component" value="Unassembled WGS sequence"/>
</dbReference>
<feature type="transmembrane region" description="Helical" evidence="6">
    <location>
        <begin position="331"/>
        <end position="357"/>
    </location>
</feature>
<name>A0A3N4I5C0_ASCIM</name>
<organism evidence="7 8">
    <name type="scientific">Ascobolus immersus RN42</name>
    <dbReference type="NCBI Taxonomy" id="1160509"/>
    <lineage>
        <taxon>Eukaryota</taxon>
        <taxon>Fungi</taxon>
        <taxon>Dikarya</taxon>
        <taxon>Ascomycota</taxon>
        <taxon>Pezizomycotina</taxon>
        <taxon>Pezizomycetes</taxon>
        <taxon>Pezizales</taxon>
        <taxon>Ascobolaceae</taxon>
        <taxon>Ascobolus</taxon>
    </lineage>
</organism>
<dbReference type="Gene3D" id="1.20.1740.10">
    <property type="entry name" value="Amino acid/polyamine transporter I"/>
    <property type="match status" value="1"/>
</dbReference>
<feature type="transmembrane region" description="Helical" evidence="6">
    <location>
        <begin position="122"/>
        <end position="143"/>
    </location>
</feature>
<dbReference type="GO" id="GO:0015179">
    <property type="term" value="F:L-amino acid transmembrane transporter activity"/>
    <property type="evidence" value="ECO:0007669"/>
    <property type="project" value="TreeGrafter"/>
</dbReference>
<evidence type="ECO:0000256" key="3">
    <source>
        <dbReference type="ARBA" id="ARBA00022989"/>
    </source>
</evidence>
<dbReference type="GO" id="GO:0016020">
    <property type="term" value="C:membrane"/>
    <property type="evidence" value="ECO:0007669"/>
    <property type="project" value="UniProtKB-SubCell"/>
</dbReference>
<evidence type="ECO:0000256" key="5">
    <source>
        <dbReference type="SAM" id="MobiDB-lite"/>
    </source>
</evidence>
<dbReference type="AlphaFoldDB" id="A0A3N4I5C0"/>
<feature type="transmembrane region" description="Helical" evidence="6">
    <location>
        <begin position="168"/>
        <end position="189"/>
    </location>
</feature>
<evidence type="ECO:0000256" key="2">
    <source>
        <dbReference type="ARBA" id="ARBA00022692"/>
    </source>
</evidence>
<feature type="transmembrane region" description="Helical" evidence="6">
    <location>
        <begin position="240"/>
        <end position="260"/>
    </location>
</feature>
<proteinExistence type="predicted"/>
<keyword evidence="8" id="KW-1185">Reference proteome</keyword>
<feature type="transmembrane region" description="Helical" evidence="6">
    <location>
        <begin position="502"/>
        <end position="528"/>
    </location>
</feature>
<dbReference type="InterPro" id="IPR002293">
    <property type="entry name" value="AA/rel_permease1"/>
</dbReference>
<dbReference type="OrthoDB" id="5982228at2759"/>
<evidence type="ECO:0000313" key="8">
    <source>
        <dbReference type="Proteomes" id="UP000275078"/>
    </source>
</evidence>
<dbReference type="InterPro" id="IPR050598">
    <property type="entry name" value="AminoAcid_Transporter"/>
</dbReference>
<evidence type="ECO:0000313" key="7">
    <source>
        <dbReference type="EMBL" id="RPA80657.1"/>
    </source>
</evidence>
<sequence>MERPGSNGRATYPPSNTSIMVTKDFEMTSVTSEPVVMSNQYSFPSFYRRGANRSRGSDRDSGSKALNEGSGKEDPDRVEYPPMPEDQKLGYLSTIALIVSKIIGTGIFAKPSFVLQNCGSKGVALFLWTGGGFMTFCGLLIYVEFGMAFPFNGGEIVYVEEAFPHPKYLAVTIVSIIFVLITNYAANAVMFAKLILQALNPEIVNPDYRLVKFIALVTLTAVCLLHTFSRRLGVFINNFLAMYKMILVIIIIITGAVAMGTGKGKGPAVKGLEYIPPGVHNFDDSFGFPFKPTMSEWGNSILGVLWAYTGWENANYVLGEIKRPPSKETKIFKVATFGSISLITILYLLTNVVYFGVLSTEELMTDNGEMVAAKFLIKVFGNGPFVEKGLKVFVALSVLGNFISIVYGLARVKQEIAKLRILPFSKFWAKQSHYDTPVGALALHWIFVALIIIVVPNEKNDDAYNMVTNLFVFGQSWVVLLVCVGMLFLRYGNNFHNWEPKIIRWSVLLCIIILYMIMNIFIIVLTWWPPADGYTSSIPYYITPTVATVVLGIGFGYWVVFAQILPRVGYHIDSEPDELVDGSRVVCYKRHKTGLAKDISDWWDTKLKKRKTFWRKM</sequence>